<dbReference type="SMART" id="SM00521">
    <property type="entry name" value="CBF"/>
    <property type="match status" value="1"/>
</dbReference>
<reference evidence="7" key="1">
    <citation type="submission" date="2021-06" db="EMBL/GenBank/DDBJ databases">
        <authorList>
            <person name="Kallberg Y."/>
            <person name="Tangrot J."/>
            <person name="Rosling A."/>
        </authorList>
    </citation>
    <scope>NUCLEOTIDE SEQUENCE</scope>
    <source>
        <strain evidence="7">MT106</strain>
    </source>
</reference>
<evidence type="ECO:0000256" key="3">
    <source>
        <dbReference type="ARBA" id="ARBA00023125"/>
    </source>
</evidence>
<dbReference type="PROSITE" id="PS51152">
    <property type="entry name" value="NFYA_HAP2_2"/>
    <property type="match status" value="1"/>
</dbReference>
<evidence type="ECO:0000256" key="2">
    <source>
        <dbReference type="ARBA" id="ARBA00023015"/>
    </source>
</evidence>
<comment type="subunit">
    <text evidence="6">Heterotrimer.</text>
</comment>
<evidence type="ECO:0000256" key="4">
    <source>
        <dbReference type="ARBA" id="ARBA00023163"/>
    </source>
</evidence>
<dbReference type="Gene3D" id="6.10.250.2430">
    <property type="match status" value="1"/>
</dbReference>
<sequence>MSLPQEQMPTNDNNDNTNNLINTEYKLHQMRLNNQHPLPPPQSSIWSAEHGTTLTSPIQIKLEPVDGFIKQETHDNENTTKPILINPKQFNRILKRRIARERFEKAHNLSKQRKPYIHESRHLHAMRRPRGPGGRFLTAEKTAELERQERIRKESLDSGNSNDISVVSSATNSPNLSDDVYYTNTNVAIAPAIATAASSATQNNNHLHWDNNTLVNYAENDRKNRWTNTRTLTNTRFHPYNDASNFHQHNGHYAPTSMIEVNNSLISEGGNRSNFEGAIMGVAELNSTTAASSHYNPTHITRTTGLWSSSLENRQTH</sequence>
<organism evidence="7 8">
    <name type="scientific">Ambispora gerdemannii</name>
    <dbReference type="NCBI Taxonomy" id="144530"/>
    <lineage>
        <taxon>Eukaryota</taxon>
        <taxon>Fungi</taxon>
        <taxon>Fungi incertae sedis</taxon>
        <taxon>Mucoromycota</taxon>
        <taxon>Glomeromycotina</taxon>
        <taxon>Glomeromycetes</taxon>
        <taxon>Archaeosporales</taxon>
        <taxon>Ambisporaceae</taxon>
        <taxon>Ambispora</taxon>
    </lineage>
</organism>
<evidence type="ECO:0000256" key="6">
    <source>
        <dbReference type="RuleBase" id="RU367155"/>
    </source>
</evidence>
<comment type="subcellular location">
    <subcellularLocation>
        <location evidence="1 6">Nucleus</location>
    </subcellularLocation>
</comment>
<dbReference type="AlphaFoldDB" id="A0A9N9AZA0"/>
<keyword evidence="8" id="KW-1185">Reference proteome</keyword>
<protein>
    <recommendedName>
        <fullName evidence="6">Transcriptional activator HAP2</fullName>
    </recommendedName>
</protein>
<dbReference type="GO" id="GO:0003677">
    <property type="term" value="F:DNA binding"/>
    <property type="evidence" value="ECO:0007669"/>
    <property type="project" value="UniProtKB-KW"/>
</dbReference>
<dbReference type="GO" id="GO:0003700">
    <property type="term" value="F:DNA-binding transcription factor activity"/>
    <property type="evidence" value="ECO:0007669"/>
    <property type="project" value="UniProtKB-UniRule"/>
</dbReference>
<dbReference type="GO" id="GO:0005634">
    <property type="term" value="C:nucleus"/>
    <property type="evidence" value="ECO:0007669"/>
    <property type="project" value="UniProtKB-SubCell"/>
</dbReference>
<dbReference type="OrthoDB" id="1097733at2759"/>
<evidence type="ECO:0000313" key="8">
    <source>
        <dbReference type="Proteomes" id="UP000789831"/>
    </source>
</evidence>
<accession>A0A9N9AZA0</accession>
<gene>
    <name evidence="7" type="ORF">AGERDE_LOCUS6495</name>
</gene>
<evidence type="ECO:0000313" key="7">
    <source>
        <dbReference type="EMBL" id="CAG8547521.1"/>
    </source>
</evidence>
<comment type="similarity">
    <text evidence="6">Belongs to the NFYA/HAP2 subunit family.</text>
</comment>
<dbReference type="Proteomes" id="UP000789831">
    <property type="component" value="Unassembled WGS sequence"/>
</dbReference>
<keyword evidence="5 6" id="KW-0539">Nucleus</keyword>
<name>A0A9N9AZA0_9GLOM</name>
<keyword evidence="4 6" id="KW-0804">Transcription</keyword>
<comment type="function">
    <text evidence="6">Component of the sequence-specific heterotrimeric transcription factor (NF-Y) which specifically recognizes a 5'-CCAAT-3' box motif found in the promoters of its target genes.</text>
</comment>
<keyword evidence="2 6" id="KW-0805">Transcription regulation</keyword>
<comment type="caution">
    <text evidence="7">The sequence shown here is derived from an EMBL/GenBank/DDBJ whole genome shotgun (WGS) entry which is preliminary data.</text>
</comment>
<proteinExistence type="inferred from homology"/>
<evidence type="ECO:0000256" key="5">
    <source>
        <dbReference type="ARBA" id="ARBA00023242"/>
    </source>
</evidence>
<dbReference type="EMBL" id="CAJVPL010001022">
    <property type="protein sequence ID" value="CAG8547521.1"/>
    <property type="molecule type" value="Genomic_DNA"/>
</dbReference>
<keyword evidence="3 6" id="KW-0238">DNA-binding</keyword>
<dbReference type="PRINTS" id="PR00616">
    <property type="entry name" value="CCAATSUBUNTB"/>
</dbReference>
<dbReference type="PANTHER" id="PTHR12632">
    <property type="entry name" value="TRANSCRIPTION FACTOR NF-Y ALPHA-RELATED"/>
    <property type="match status" value="1"/>
</dbReference>
<dbReference type="Pfam" id="PF02045">
    <property type="entry name" value="CBFB_NFYA"/>
    <property type="match status" value="1"/>
</dbReference>
<dbReference type="InterPro" id="IPR001289">
    <property type="entry name" value="NFYA"/>
</dbReference>
<evidence type="ECO:0000256" key="1">
    <source>
        <dbReference type="ARBA" id="ARBA00004123"/>
    </source>
</evidence>